<accession>A0AAW0D1W7</accession>
<keyword evidence="8 12" id="KW-0482">Metalloprotease</keyword>
<evidence type="ECO:0000256" key="6">
    <source>
        <dbReference type="ARBA" id="ARBA00022801"/>
    </source>
</evidence>
<dbReference type="GO" id="GO:0005615">
    <property type="term" value="C:extracellular space"/>
    <property type="evidence" value="ECO:0007669"/>
    <property type="project" value="InterPro"/>
</dbReference>
<evidence type="ECO:0000256" key="10">
    <source>
        <dbReference type="PIRSR" id="PIRSR601842-1"/>
    </source>
</evidence>
<keyword evidence="9 12" id="KW-0865">Zymogen</keyword>
<dbReference type="EMBL" id="JAYKXP010000025">
    <property type="protein sequence ID" value="KAK7045390.1"/>
    <property type="molecule type" value="Genomic_DNA"/>
</dbReference>
<evidence type="ECO:0000256" key="12">
    <source>
        <dbReference type="RuleBase" id="RU364017"/>
    </source>
</evidence>
<keyword evidence="4 12" id="KW-0645">Protease</keyword>
<keyword evidence="6 12" id="KW-0378">Hydrolase</keyword>
<feature type="active site" evidence="10">
    <location>
        <position position="471"/>
    </location>
</feature>
<evidence type="ECO:0000256" key="3">
    <source>
        <dbReference type="ARBA" id="ARBA00022525"/>
    </source>
</evidence>
<feature type="binding site" evidence="11">
    <location>
        <position position="470"/>
    </location>
    <ligand>
        <name>Zn(2+)</name>
        <dbReference type="ChEBI" id="CHEBI:29105"/>
        <note>catalytic</note>
    </ligand>
</feature>
<dbReference type="EC" id="3.4.24.-" evidence="12"/>
<comment type="similarity">
    <text evidence="2 12">Belongs to the peptidase M36 family.</text>
</comment>
<protein>
    <recommendedName>
        <fullName evidence="12">Extracellular metalloproteinase</fullName>
        <ecNumber evidence="12">3.4.24.-</ecNumber>
    </recommendedName>
    <alternativeName>
        <fullName evidence="12">Fungalysin</fullName>
    </alternativeName>
</protein>
<gene>
    <name evidence="14" type="ORF">VNI00_007641</name>
</gene>
<dbReference type="PANTHER" id="PTHR33478">
    <property type="entry name" value="EXTRACELLULAR METALLOPROTEINASE MEP"/>
    <property type="match status" value="1"/>
</dbReference>
<evidence type="ECO:0000256" key="5">
    <source>
        <dbReference type="ARBA" id="ARBA00022723"/>
    </source>
</evidence>
<evidence type="ECO:0000256" key="8">
    <source>
        <dbReference type="ARBA" id="ARBA00023049"/>
    </source>
</evidence>
<proteinExistence type="inferred from homology"/>
<comment type="caution">
    <text evidence="14">The sequence shown here is derived from an EMBL/GenBank/DDBJ whole genome shotgun (WGS) entry which is preliminary data.</text>
</comment>
<keyword evidence="15" id="KW-1185">Reference proteome</keyword>
<dbReference type="InterPro" id="IPR001842">
    <property type="entry name" value="Peptidase_M36"/>
</dbReference>
<evidence type="ECO:0000256" key="13">
    <source>
        <dbReference type="SAM" id="Phobius"/>
    </source>
</evidence>
<evidence type="ECO:0000256" key="4">
    <source>
        <dbReference type="ARBA" id="ARBA00022670"/>
    </source>
</evidence>
<name>A0AAW0D1W7_9AGAR</name>
<sequence length="665" mass="73249">MAKEDRCRESALSFSLNEYIAEEVRGSLQCGLCYDYRAYRHMGSPMDIYSHAMIIILFVENLGLQTRRMAVFNALLPSVLLAVLYSYSIASPLSFTYDTHRPRSVNRGSGIETFQPPTNYKTFGAGLEVPGALAATTPEDQIVSFVASQLNIDKDSVAYRSGVNNGADKLGYVRQSYNGIPFVNAVANVAFKNNKVVAFGESFVDTENIASSEPSVDADLAITKAEQTLNGKKNGITPTLEYLARPDGSVALVHVFQIANEEAGMWYEVYSDAHSGELLSVTDFVAHASYRVLPVWKQSITEGLETFTDPADISASRFAWHSIDGETSTGNTTGNNAIVTAIKTRGGADYSPTSSSLTFEYTYDSSEDPTTDENIDAAITNAFYVANTYHDVLYHYGFTETNFNFQQSNFGLGGEGSDPVHINVYDPTRATNNAFFSTPPDGQPGMCFMLIYELTDPRRSSALQNDVVMHELTHGLTNRMTGGGTARCLQTIESAGMGEGWSDAVAEWFVRSDSPEIQDFVEGPWLKNDTIGFRTYPYSTSTETNPLRYSSIAERMEVHDIGEVWANMLHNVYAALVEEHGFSFAARTHSETSEGNVVFLRLLVNALTLQPCNPTFTNARDAWIQADINLYEGTNRCLLWRTFASRGLGVDASNYEDSEAVPDDC</sequence>
<evidence type="ECO:0000256" key="11">
    <source>
        <dbReference type="PIRSR" id="PIRSR601842-2"/>
    </source>
</evidence>
<keyword evidence="5 11" id="KW-0479">Metal-binding</keyword>
<reference evidence="14 15" key="1">
    <citation type="submission" date="2024-01" db="EMBL/GenBank/DDBJ databases">
        <title>A draft genome for a cacao thread blight-causing isolate of Paramarasmius palmivorus.</title>
        <authorList>
            <person name="Baruah I.K."/>
            <person name="Bukari Y."/>
            <person name="Amoako-Attah I."/>
            <person name="Meinhardt L.W."/>
            <person name="Bailey B.A."/>
            <person name="Cohen S.P."/>
        </authorList>
    </citation>
    <scope>NUCLEOTIDE SEQUENCE [LARGE SCALE GENOMIC DNA]</scope>
    <source>
        <strain evidence="14 15">GH-12</strain>
    </source>
</reference>
<keyword evidence="3 12" id="KW-0964">Secreted</keyword>
<dbReference type="CDD" id="cd09596">
    <property type="entry name" value="M36"/>
    <property type="match status" value="1"/>
</dbReference>
<dbReference type="SUPFAM" id="SSF55486">
    <property type="entry name" value="Metalloproteases ('zincins'), catalytic domain"/>
    <property type="match status" value="1"/>
</dbReference>
<keyword evidence="7 11" id="KW-0862">Zinc</keyword>
<dbReference type="AlphaFoldDB" id="A0AAW0D1W7"/>
<dbReference type="GO" id="GO:0004222">
    <property type="term" value="F:metalloendopeptidase activity"/>
    <property type="evidence" value="ECO:0007669"/>
    <property type="project" value="InterPro"/>
</dbReference>
<feature type="binding site" evidence="11">
    <location>
        <position position="499"/>
    </location>
    <ligand>
        <name>Zn(2+)</name>
        <dbReference type="ChEBI" id="CHEBI:29105"/>
        <note>catalytic</note>
    </ligand>
</feature>
<feature type="binding site" evidence="11">
    <location>
        <position position="474"/>
    </location>
    <ligand>
        <name>Zn(2+)</name>
        <dbReference type="ChEBI" id="CHEBI:29105"/>
        <note>catalytic</note>
    </ligand>
</feature>
<evidence type="ECO:0000256" key="7">
    <source>
        <dbReference type="ARBA" id="ARBA00022833"/>
    </source>
</evidence>
<keyword evidence="13" id="KW-0812">Transmembrane</keyword>
<evidence type="ECO:0000256" key="9">
    <source>
        <dbReference type="ARBA" id="ARBA00023145"/>
    </source>
</evidence>
<dbReference type="InterPro" id="IPR027268">
    <property type="entry name" value="Peptidase_M4/M1_CTD_sf"/>
</dbReference>
<comment type="subcellular location">
    <subcellularLocation>
        <location evidence="1 12">Secreted</location>
    </subcellularLocation>
</comment>
<dbReference type="GO" id="GO:0008270">
    <property type="term" value="F:zinc ion binding"/>
    <property type="evidence" value="ECO:0007669"/>
    <property type="project" value="InterPro"/>
</dbReference>
<evidence type="ECO:0000256" key="1">
    <source>
        <dbReference type="ARBA" id="ARBA00004613"/>
    </source>
</evidence>
<evidence type="ECO:0000313" key="15">
    <source>
        <dbReference type="Proteomes" id="UP001383192"/>
    </source>
</evidence>
<evidence type="ECO:0000256" key="2">
    <source>
        <dbReference type="ARBA" id="ARBA00006006"/>
    </source>
</evidence>
<dbReference type="GO" id="GO:0006508">
    <property type="term" value="P:proteolysis"/>
    <property type="evidence" value="ECO:0007669"/>
    <property type="project" value="UniProtKB-KW"/>
</dbReference>
<evidence type="ECO:0000313" key="14">
    <source>
        <dbReference type="EMBL" id="KAK7045390.1"/>
    </source>
</evidence>
<keyword evidence="13" id="KW-0472">Membrane</keyword>
<comment type="cofactor">
    <cofactor evidence="11">
        <name>Zn(2+)</name>
        <dbReference type="ChEBI" id="CHEBI:29105"/>
    </cofactor>
    <text evidence="11">Binds 1 zinc ion per subunit.</text>
</comment>
<feature type="binding site" evidence="11">
    <location>
        <position position="287"/>
    </location>
    <ligand>
        <name>Zn(2+)</name>
        <dbReference type="ChEBI" id="CHEBI:29105"/>
        <note>catalytic</note>
    </ligand>
</feature>
<dbReference type="PANTHER" id="PTHR33478:SF1">
    <property type="entry name" value="EXTRACELLULAR METALLOPROTEINASE MEP"/>
    <property type="match status" value="1"/>
</dbReference>
<feature type="transmembrane region" description="Helical" evidence="13">
    <location>
        <begin position="71"/>
        <end position="90"/>
    </location>
</feature>
<organism evidence="14 15">
    <name type="scientific">Paramarasmius palmivorus</name>
    <dbReference type="NCBI Taxonomy" id="297713"/>
    <lineage>
        <taxon>Eukaryota</taxon>
        <taxon>Fungi</taxon>
        <taxon>Dikarya</taxon>
        <taxon>Basidiomycota</taxon>
        <taxon>Agaricomycotina</taxon>
        <taxon>Agaricomycetes</taxon>
        <taxon>Agaricomycetidae</taxon>
        <taxon>Agaricales</taxon>
        <taxon>Marasmiineae</taxon>
        <taxon>Marasmiaceae</taxon>
        <taxon>Paramarasmius</taxon>
    </lineage>
</organism>
<dbReference type="Gene3D" id="3.10.170.10">
    <property type="match status" value="1"/>
</dbReference>
<dbReference type="Gene3D" id="1.10.390.10">
    <property type="entry name" value="Neutral Protease Domain 2"/>
    <property type="match status" value="1"/>
</dbReference>
<keyword evidence="13" id="KW-1133">Transmembrane helix</keyword>
<dbReference type="InterPro" id="IPR050371">
    <property type="entry name" value="Fungal_virulence_M36"/>
</dbReference>
<dbReference type="PRINTS" id="PR00999">
    <property type="entry name" value="FUNGALYSIN"/>
</dbReference>
<dbReference type="Proteomes" id="UP001383192">
    <property type="component" value="Unassembled WGS sequence"/>
</dbReference>
<dbReference type="Pfam" id="PF02128">
    <property type="entry name" value="Peptidase_M36"/>
    <property type="match status" value="1"/>
</dbReference>